<sequence>YWLGDTSNSKESLNMINKIALIDQNIAFIGQDIGLTDSETLDNNIYNFLFLPQSENLQFLVK</sequence>
<feature type="non-terminal residue" evidence="1">
    <location>
        <position position="1"/>
    </location>
</feature>
<comment type="caution">
    <text evidence="1">The sequence shown here is derived from an EMBL/GenBank/DDBJ whole genome shotgun (WGS) entry which is preliminary data.</text>
</comment>
<name>A0ACA9P4Q1_9GLOM</name>
<evidence type="ECO:0000313" key="2">
    <source>
        <dbReference type="Proteomes" id="UP000789860"/>
    </source>
</evidence>
<dbReference type="EMBL" id="CAJVPM010035260">
    <property type="protein sequence ID" value="CAG8689528.1"/>
    <property type="molecule type" value="Genomic_DNA"/>
</dbReference>
<keyword evidence="2" id="KW-1185">Reference proteome</keyword>
<accession>A0ACA9P4Q1</accession>
<protein>
    <submittedName>
        <fullName evidence="1">4481_t:CDS:1</fullName>
    </submittedName>
</protein>
<proteinExistence type="predicted"/>
<evidence type="ECO:0000313" key="1">
    <source>
        <dbReference type="EMBL" id="CAG8689528.1"/>
    </source>
</evidence>
<dbReference type="Proteomes" id="UP000789860">
    <property type="component" value="Unassembled WGS sequence"/>
</dbReference>
<gene>
    <name evidence="1" type="ORF">SCALOS_LOCUS10072</name>
</gene>
<reference evidence="1" key="1">
    <citation type="submission" date="2021-06" db="EMBL/GenBank/DDBJ databases">
        <authorList>
            <person name="Kallberg Y."/>
            <person name="Tangrot J."/>
            <person name="Rosling A."/>
        </authorList>
    </citation>
    <scope>NUCLEOTIDE SEQUENCE</scope>
    <source>
        <strain evidence="1">AU212A</strain>
    </source>
</reference>
<organism evidence="1 2">
    <name type="scientific">Scutellospora calospora</name>
    <dbReference type="NCBI Taxonomy" id="85575"/>
    <lineage>
        <taxon>Eukaryota</taxon>
        <taxon>Fungi</taxon>
        <taxon>Fungi incertae sedis</taxon>
        <taxon>Mucoromycota</taxon>
        <taxon>Glomeromycotina</taxon>
        <taxon>Glomeromycetes</taxon>
        <taxon>Diversisporales</taxon>
        <taxon>Gigasporaceae</taxon>
        <taxon>Scutellospora</taxon>
    </lineage>
</organism>